<evidence type="ECO:0000313" key="2">
    <source>
        <dbReference type="EMBL" id="MDQ7248696.1"/>
    </source>
</evidence>
<gene>
    <name evidence="2" type="ORF">Q8A70_13505</name>
</gene>
<dbReference type="Proteomes" id="UP001230156">
    <property type="component" value="Unassembled WGS sequence"/>
</dbReference>
<sequence length="67" mass="7436">MTAQQKREKPEIAGKAKPEPEMSGRTQPRPEMTGKNKPGTMPENPANVDREHEPAGIDPGTDRTKER</sequence>
<organism evidence="2 3">
    <name type="scientific">Dongia sedimenti</name>
    <dbReference type="NCBI Taxonomy" id="3064282"/>
    <lineage>
        <taxon>Bacteria</taxon>
        <taxon>Pseudomonadati</taxon>
        <taxon>Pseudomonadota</taxon>
        <taxon>Alphaproteobacteria</taxon>
        <taxon>Rhodospirillales</taxon>
        <taxon>Dongiaceae</taxon>
        <taxon>Dongia</taxon>
    </lineage>
</organism>
<name>A0ABU0YNX4_9PROT</name>
<feature type="compositionally biased region" description="Basic and acidic residues" evidence="1">
    <location>
        <begin position="1"/>
        <end position="22"/>
    </location>
</feature>
<comment type="caution">
    <text evidence="2">The sequence shown here is derived from an EMBL/GenBank/DDBJ whole genome shotgun (WGS) entry which is preliminary data.</text>
</comment>
<accession>A0ABU0YNX4</accession>
<protein>
    <submittedName>
        <fullName evidence="2">Uncharacterized protein</fullName>
    </submittedName>
</protein>
<evidence type="ECO:0000313" key="3">
    <source>
        <dbReference type="Proteomes" id="UP001230156"/>
    </source>
</evidence>
<keyword evidence="3" id="KW-1185">Reference proteome</keyword>
<dbReference type="EMBL" id="JAUYVI010000004">
    <property type="protein sequence ID" value="MDQ7248696.1"/>
    <property type="molecule type" value="Genomic_DNA"/>
</dbReference>
<feature type="compositionally biased region" description="Basic and acidic residues" evidence="1">
    <location>
        <begin position="48"/>
        <end position="67"/>
    </location>
</feature>
<feature type="region of interest" description="Disordered" evidence="1">
    <location>
        <begin position="1"/>
        <end position="67"/>
    </location>
</feature>
<reference evidence="3" key="1">
    <citation type="submission" date="2023-08" db="EMBL/GenBank/DDBJ databases">
        <title>Rhodospirillaceae gen. nov., a novel taxon isolated from the Yangtze River Yuezi River estuary sludge.</title>
        <authorList>
            <person name="Ruan L."/>
        </authorList>
    </citation>
    <scope>NUCLEOTIDE SEQUENCE [LARGE SCALE GENOMIC DNA]</scope>
    <source>
        <strain evidence="3">R-7</strain>
    </source>
</reference>
<proteinExistence type="predicted"/>
<dbReference type="RefSeq" id="WP_379956180.1">
    <property type="nucleotide sequence ID" value="NZ_JAUYVI010000004.1"/>
</dbReference>
<evidence type="ECO:0000256" key="1">
    <source>
        <dbReference type="SAM" id="MobiDB-lite"/>
    </source>
</evidence>